<dbReference type="GO" id="GO:0005829">
    <property type="term" value="C:cytosol"/>
    <property type="evidence" value="ECO:0007669"/>
    <property type="project" value="TreeGrafter"/>
</dbReference>
<gene>
    <name evidence="5" type="ORF">DFR68_12019</name>
</gene>
<organism evidence="5 6">
    <name type="scientific">Nocardia mexicana</name>
    <dbReference type="NCBI Taxonomy" id="279262"/>
    <lineage>
        <taxon>Bacteria</taxon>
        <taxon>Bacillati</taxon>
        <taxon>Actinomycetota</taxon>
        <taxon>Actinomycetes</taxon>
        <taxon>Mycobacteriales</taxon>
        <taxon>Nocardiaceae</taxon>
        <taxon>Nocardia</taxon>
    </lineage>
</organism>
<dbReference type="AlphaFoldDB" id="A0A370GIE0"/>
<feature type="compositionally biased region" description="Low complexity" evidence="3">
    <location>
        <begin position="116"/>
        <end position="127"/>
    </location>
</feature>
<dbReference type="PANTHER" id="PTHR12304">
    <property type="entry name" value="INOSINE-URIDINE PREFERRING NUCLEOSIDE HYDROLASE"/>
    <property type="match status" value="1"/>
</dbReference>
<name>A0A370GIE0_9NOCA</name>
<dbReference type="RefSeq" id="WP_068027271.1">
    <property type="nucleotide sequence ID" value="NZ_QQAZ01000020.1"/>
</dbReference>
<keyword evidence="2" id="KW-0326">Glycosidase</keyword>
<dbReference type="InterPro" id="IPR036452">
    <property type="entry name" value="Ribo_hydro-like"/>
</dbReference>
<dbReference type="PANTHER" id="PTHR12304:SF4">
    <property type="entry name" value="URIDINE NUCLEOSIDASE"/>
    <property type="match status" value="1"/>
</dbReference>
<protein>
    <submittedName>
        <fullName evidence="5">Inosine-uridine nucleoside N-ribohydrolase</fullName>
    </submittedName>
</protein>
<keyword evidence="1 5" id="KW-0378">Hydrolase</keyword>
<dbReference type="GO" id="GO:0006152">
    <property type="term" value="P:purine nucleoside catabolic process"/>
    <property type="evidence" value="ECO:0007669"/>
    <property type="project" value="TreeGrafter"/>
</dbReference>
<evidence type="ECO:0000256" key="2">
    <source>
        <dbReference type="ARBA" id="ARBA00023295"/>
    </source>
</evidence>
<dbReference type="SUPFAM" id="SSF53590">
    <property type="entry name" value="Nucleoside hydrolase"/>
    <property type="match status" value="1"/>
</dbReference>
<evidence type="ECO:0000256" key="1">
    <source>
        <dbReference type="ARBA" id="ARBA00022801"/>
    </source>
</evidence>
<feature type="domain" description="Inosine/uridine-preferring nucleoside hydrolase" evidence="4">
    <location>
        <begin position="242"/>
        <end position="469"/>
    </location>
</feature>
<evidence type="ECO:0000313" key="6">
    <source>
        <dbReference type="Proteomes" id="UP000255355"/>
    </source>
</evidence>
<dbReference type="Pfam" id="PF01156">
    <property type="entry name" value="IU_nuc_hydro"/>
    <property type="match status" value="1"/>
</dbReference>
<evidence type="ECO:0000259" key="4">
    <source>
        <dbReference type="Pfam" id="PF01156"/>
    </source>
</evidence>
<dbReference type="STRING" id="1210089.GCA_001613165_06044"/>
<dbReference type="Gene3D" id="3.90.245.10">
    <property type="entry name" value="Ribonucleoside hydrolase-like"/>
    <property type="match status" value="1"/>
</dbReference>
<feature type="region of interest" description="Disordered" evidence="3">
    <location>
        <begin position="116"/>
        <end position="202"/>
    </location>
</feature>
<evidence type="ECO:0000256" key="3">
    <source>
        <dbReference type="SAM" id="MobiDB-lite"/>
    </source>
</evidence>
<feature type="compositionally biased region" description="Basic residues" evidence="3">
    <location>
        <begin position="186"/>
        <end position="197"/>
    </location>
</feature>
<dbReference type="GO" id="GO:0008477">
    <property type="term" value="F:purine nucleosidase activity"/>
    <property type="evidence" value="ECO:0007669"/>
    <property type="project" value="TreeGrafter"/>
</dbReference>
<dbReference type="Proteomes" id="UP000255355">
    <property type="component" value="Unassembled WGS sequence"/>
</dbReference>
<evidence type="ECO:0000313" key="5">
    <source>
        <dbReference type="EMBL" id="RDI43552.1"/>
    </source>
</evidence>
<dbReference type="InterPro" id="IPR001910">
    <property type="entry name" value="Inosine/uridine_hydrolase_dom"/>
</dbReference>
<comment type="caution">
    <text evidence="5">The sequence shown here is derived from an EMBL/GenBank/DDBJ whole genome shotgun (WGS) entry which is preliminary data.</text>
</comment>
<feature type="compositionally biased region" description="Basic residues" evidence="3">
    <location>
        <begin position="136"/>
        <end position="145"/>
    </location>
</feature>
<reference evidence="5 6" key="1">
    <citation type="submission" date="2018-07" db="EMBL/GenBank/DDBJ databases">
        <title>Genomic Encyclopedia of Type Strains, Phase IV (KMG-IV): sequencing the most valuable type-strain genomes for metagenomic binning, comparative biology and taxonomic classification.</title>
        <authorList>
            <person name="Goeker M."/>
        </authorList>
    </citation>
    <scope>NUCLEOTIDE SEQUENCE [LARGE SCALE GENOMIC DNA]</scope>
    <source>
        <strain evidence="5 6">DSM 44952</strain>
    </source>
</reference>
<accession>A0A370GIE0</accession>
<proteinExistence type="predicted"/>
<feature type="compositionally biased region" description="Basic and acidic residues" evidence="3">
    <location>
        <begin position="146"/>
        <end position="159"/>
    </location>
</feature>
<dbReference type="EMBL" id="QQAZ01000020">
    <property type="protein sequence ID" value="RDI43552.1"/>
    <property type="molecule type" value="Genomic_DNA"/>
</dbReference>
<sequence>MNDTPEPVTLTVPADRVRAGDLLHGLDAAAPMWDLPRRVIGKPVPMTLVELEHTGDDDGLVERSRRSYMVTLASADLPDDEVETLTGSHVRVTRAAIGEPFPVTGYEFPDLSAADTASAATGGPAALGLQPDLGRRHTTARHRRVPDHGARASRNDQRRAGRRVPHQRAGSTVHLRWHDATPGNRASRRSGTCHHNRPVGQTPEAAHEAALEIADRYPEFARQAARPRLGGPPLPTLTRTPIILDVDAGGDPDDAIAVRCAALLPELALVVTSDEIGGERARFVRHLLDLLGRTDVPVVAGADLGNRKYWVVDGLTPSTVAAQPTDVPAAVRALAARTDGRIRWVGCGPMTNLADTLRTAPELRERLMITQMGGAINYRDPDRAEHNVRLDPTAARYVIATAHDLTLVPSDVTFTDKIALYPGHPIYQQLTAPDAGEWARLLAVHLDRWAAAFGGRTSKQHDPMTLTVASCWGLPTWHCGVLSSPMTAACVSTPRAAGS</sequence>
<dbReference type="OrthoDB" id="9797882at2"/>
<keyword evidence="6" id="KW-1185">Reference proteome</keyword>
<dbReference type="InterPro" id="IPR023186">
    <property type="entry name" value="IUNH"/>
</dbReference>